<accession>A0ABW6W989</accession>
<evidence type="ECO:0008006" key="3">
    <source>
        <dbReference type="Google" id="ProtNLM"/>
    </source>
</evidence>
<keyword evidence="2" id="KW-1185">Reference proteome</keyword>
<proteinExistence type="predicted"/>
<dbReference type="InterPro" id="IPR014719">
    <property type="entry name" value="Ribosomal_bL12_C/ClpS-like"/>
</dbReference>
<name>A0ABW6W989_9ACTN</name>
<comment type="caution">
    <text evidence="1">The sequence shown here is derived from an EMBL/GenBank/DDBJ whole genome shotgun (WGS) entry which is preliminary data.</text>
</comment>
<dbReference type="Proteomes" id="UP001602245">
    <property type="component" value="Unassembled WGS sequence"/>
</dbReference>
<sequence>MNSWEAILLVIATIGSVAAAAGAWVQERRSSATQLAALQRKLDLVMDHLGIANPDEQDVVRHLEGGRTIEAVRAYRRQTGASLLEAKQAVDRIAARRAEL</sequence>
<reference evidence="1 2" key="1">
    <citation type="submission" date="2024-10" db="EMBL/GenBank/DDBJ databases">
        <title>The Natural Products Discovery Center: Release of the First 8490 Sequenced Strains for Exploring Actinobacteria Biosynthetic Diversity.</title>
        <authorList>
            <person name="Kalkreuter E."/>
            <person name="Kautsar S.A."/>
            <person name="Yang D."/>
            <person name="Bader C.D."/>
            <person name="Teijaro C.N."/>
            <person name="Fluegel L."/>
            <person name="Davis C.M."/>
            <person name="Simpson J.R."/>
            <person name="Lauterbach L."/>
            <person name="Steele A.D."/>
            <person name="Gui C."/>
            <person name="Meng S."/>
            <person name="Li G."/>
            <person name="Viehrig K."/>
            <person name="Ye F."/>
            <person name="Su P."/>
            <person name="Kiefer A.F."/>
            <person name="Nichols A."/>
            <person name="Cepeda A.J."/>
            <person name="Yan W."/>
            <person name="Fan B."/>
            <person name="Jiang Y."/>
            <person name="Adhikari A."/>
            <person name="Zheng C.-J."/>
            <person name="Schuster L."/>
            <person name="Cowan T.M."/>
            <person name="Smanski M.J."/>
            <person name="Chevrette M.G."/>
            <person name="De Carvalho L.P.S."/>
            <person name="Shen B."/>
        </authorList>
    </citation>
    <scope>NUCLEOTIDE SEQUENCE [LARGE SCALE GENOMIC DNA]</scope>
    <source>
        <strain evidence="1 2">NPDC000087</strain>
    </source>
</reference>
<evidence type="ECO:0000313" key="1">
    <source>
        <dbReference type="EMBL" id="MFF5289259.1"/>
    </source>
</evidence>
<dbReference type="EMBL" id="JBIAZU010000001">
    <property type="protein sequence ID" value="MFF5289259.1"/>
    <property type="molecule type" value="Genomic_DNA"/>
</dbReference>
<gene>
    <name evidence="1" type="ORF">ACFY35_07465</name>
</gene>
<evidence type="ECO:0000313" key="2">
    <source>
        <dbReference type="Proteomes" id="UP001602245"/>
    </source>
</evidence>
<dbReference type="RefSeq" id="WP_040431291.1">
    <property type="nucleotide sequence ID" value="NZ_JBIAZU010000001.1"/>
</dbReference>
<organism evidence="1 2">
    <name type="scientific">Paractinoplanes globisporus</name>
    <dbReference type="NCBI Taxonomy" id="113565"/>
    <lineage>
        <taxon>Bacteria</taxon>
        <taxon>Bacillati</taxon>
        <taxon>Actinomycetota</taxon>
        <taxon>Actinomycetes</taxon>
        <taxon>Micromonosporales</taxon>
        <taxon>Micromonosporaceae</taxon>
        <taxon>Paractinoplanes</taxon>
    </lineage>
</organism>
<protein>
    <recommendedName>
        <fullName evidence="3">Ribosomal protein L7/L12 C-terminal domain-containing protein</fullName>
    </recommendedName>
</protein>
<dbReference type="Gene3D" id="3.30.1390.10">
    <property type="match status" value="1"/>
</dbReference>